<dbReference type="AlphaFoldDB" id="A0A9X4QMN1"/>
<reference evidence="1 2" key="1">
    <citation type="submission" date="2022-10" db="EMBL/GenBank/DDBJ databases">
        <title>Comparative genomic analysis of Cohnella hashimotonis sp. nov., isolated from the International Space Station.</title>
        <authorList>
            <person name="Simpson A."/>
            <person name="Venkateswaran K."/>
        </authorList>
    </citation>
    <scope>NUCLEOTIDE SEQUENCE [LARGE SCALE GENOMIC DNA]</scope>
    <source>
        <strain evidence="1 2">DSM 18997</strain>
    </source>
</reference>
<accession>A0A9X4QMN1</accession>
<name>A0A9X4QMN1_9BACL</name>
<evidence type="ECO:0000313" key="2">
    <source>
        <dbReference type="Proteomes" id="UP001153387"/>
    </source>
</evidence>
<dbReference type="EMBL" id="JAPDHZ010000003">
    <property type="protein sequence ID" value="MDG0791422.1"/>
    <property type="molecule type" value="Genomic_DNA"/>
</dbReference>
<keyword evidence="2" id="KW-1185">Reference proteome</keyword>
<proteinExistence type="predicted"/>
<protein>
    <submittedName>
        <fullName evidence="1">Uncharacterized protein</fullName>
    </submittedName>
</protein>
<dbReference type="RefSeq" id="WP_277565303.1">
    <property type="nucleotide sequence ID" value="NZ_JAPDHZ010000003.1"/>
</dbReference>
<dbReference type="Proteomes" id="UP001153387">
    <property type="component" value="Unassembled WGS sequence"/>
</dbReference>
<evidence type="ECO:0000313" key="1">
    <source>
        <dbReference type="EMBL" id="MDG0791422.1"/>
    </source>
</evidence>
<comment type="caution">
    <text evidence="1">The sequence shown here is derived from an EMBL/GenBank/DDBJ whole genome shotgun (WGS) entry which is preliminary data.</text>
</comment>
<sequence length="77" mass="8688">MDNGMKVVLLQKLPGGQLRKIDERQWTQGMMNALHHVNYLTVGAEEYETIEGRLNVEQGVVELLLVPVRKATQSISL</sequence>
<organism evidence="1 2">
    <name type="scientific">Cohnella ginsengisoli</name>
    <dbReference type="NCBI Taxonomy" id="425004"/>
    <lineage>
        <taxon>Bacteria</taxon>
        <taxon>Bacillati</taxon>
        <taxon>Bacillota</taxon>
        <taxon>Bacilli</taxon>
        <taxon>Bacillales</taxon>
        <taxon>Paenibacillaceae</taxon>
        <taxon>Cohnella</taxon>
    </lineage>
</organism>
<gene>
    <name evidence="1" type="ORF">OMP38_11500</name>
</gene>